<organism evidence="1 2">
    <name type="scientific">Pseudomonas phage EL</name>
    <dbReference type="NCBI Taxonomy" id="273133"/>
    <lineage>
        <taxon>Viruses</taxon>
        <taxon>Duplodnaviria</taxon>
        <taxon>Heunggongvirae</taxon>
        <taxon>Uroviricota</taxon>
        <taxon>Caudoviricetes</taxon>
        <taxon>Chimalliviridae</taxon>
        <taxon>Elvirus</taxon>
        <taxon>Elvirus EL</taxon>
    </lineage>
</organism>
<reference evidence="1 2" key="3">
    <citation type="journal article" date="2004" name="Bioinformatics">
        <title>PHIRE, a deterministic approach to reveal regulatory elements in bacteriophage genomes.</title>
        <authorList>
            <person name="Lavigne R."/>
            <person name="Sun W.D."/>
            <person name="Volckaert G."/>
        </authorList>
    </citation>
    <scope>NUCLEOTIDE SEQUENCE [LARGE SCALE GENOMIC DNA]</scope>
</reference>
<accession>Q2Z0T9</accession>
<dbReference type="EMBL" id="AJ697969">
    <property type="protein sequence ID" value="CAG27236.1"/>
    <property type="molecule type" value="Genomic_DNA"/>
</dbReference>
<proteinExistence type="predicted"/>
<keyword evidence="2" id="KW-1185">Reference proteome</keyword>
<dbReference type="KEGG" id="vg:5176632"/>
<name>Q2Z0T9_9CAUD</name>
<reference evidence="1 2" key="2">
    <citation type="journal article" date="2003" name="Res. Microbiol.">
        <title>Myoviridae bacteriophages of Pseudomonas aeruginosa: a long and complex evolutionary pathway.</title>
        <authorList>
            <person name="Krylov V.N."/>
            <person name="Pleteneva E.A."/>
            <person name="Bourkalsteva M.V."/>
            <person name="Shaburova O.V."/>
            <person name="Volckaert G."/>
            <person name="Sykilinda N.N."/>
            <person name="Kurochkina L.P."/>
            <person name="Mesyanzhinov V.V."/>
        </authorList>
    </citation>
    <scope>NUCLEOTIDE SEQUENCE [LARGE SCALE GENOMIC DNA]</scope>
</reference>
<dbReference type="RefSeq" id="YP_418175.1">
    <property type="nucleotide sequence ID" value="NC_007623.1"/>
</dbReference>
<evidence type="ECO:0000313" key="1">
    <source>
        <dbReference type="EMBL" id="CAG27236.1"/>
    </source>
</evidence>
<evidence type="ECO:0000313" key="2">
    <source>
        <dbReference type="Proteomes" id="UP000001239"/>
    </source>
</evidence>
<dbReference type="Proteomes" id="UP000001239">
    <property type="component" value="Segment"/>
</dbReference>
<protein>
    <submittedName>
        <fullName evidence="1">Uncharacterized protein</fullName>
    </submittedName>
</protein>
<reference evidence="1 2" key="4">
    <citation type="journal article" date="2005" name="J. Mol. Biol.">
        <title>Genome comparison of Pseudomonas aeruginosa large phages.</title>
        <authorList>
            <person name="Hertveldt K."/>
            <person name="Lavigne R."/>
            <person name="Pleteneva E."/>
            <person name="Sernova N."/>
            <person name="Kurochkina L."/>
            <person name="Korchevskii R."/>
            <person name="Robben J."/>
            <person name="Mesyanzhinov V."/>
            <person name="Krylov V.N."/>
            <person name="Volckaert G."/>
        </authorList>
    </citation>
    <scope>NUCLEOTIDE SEQUENCE</scope>
</reference>
<reference evidence="1 2" key="1">
    <citation type="journal article" date="2002" name="Genetika">
        <title>Phenogenetic characterization of a group of giant Phi KZ-like bacteriophages of Pseudomonas aeruginosa].</title>
        <authorList>
            <person name="Burkal'tseva M.V."/>
            <person name="Krylov V.N."/>
            <person name="Pleteneva E.A."/>
            <person name="Shaburova O.V."/>
            <person name="Krylov S.V."/>
            <person name="Volckaert G."/>
            <person name="Sykilinda N.N."/>
            <person name="Kurochkina L.P."/>
            <person name="Mesyanzhinov V.V."/>
        </authorList>
    </citation>
    <scope>NUCLEOTIDE SEQUENCE [LARGE SCALE GENOMIC DNA]</scope>
</reference>
<dbReference type="GeneID" id="5176632"/>
<sequence>MNVFTQWIKRVFKRQHEPLLSQEETNALIKDVTTDYLKTAVSIVLRTVPHTTLDGKPNPRWIMGVAPGFPDYDVEALIGVINGLRKEEDDVIDDYVFHRNESANYRNLDEELQPFIKPAVRFNENNKIEIKLLGGWKPFNPAVSGSVRRKMNEDKHFTA</sequence>